<sequence>MTTNESRAANLELARRWSQKIDITLDVSVGVLTTLKYVAKISPVAFLSNAASIALSIVDVVQKMRSNKHGFKELANDSCEIVCDIINAYKDISQSGDVPIDLLNHLGQLVNVLRSINEFARKGASRNFLAALLRFNADARRVQDYQRKLYQALQIFGLQSDIIVRNTIAQLAANQVAMTNQLNTRVLALPPCMFLSPPILPPDILWWPPQEGTSRLVNIRTLSHLENMDNCVVISTPIMDRQDIIEFINHVRCTKLRLKDCDRREQCLFNTRLFAIIHDTPLRLFPDVMGLLRIVASRFFVSMRIQSEKLSDGARTAAKLLHRRCANHGLLAL</sequence>
<dbReference type="Gene3D" id="1.20.930.20">
    <property type="entry name" value="Adaptor protein Cbl, N-terminal domain"/>
    <property type="match status" value="1"/>
</dbReference>
<dbReference type="AlphaFoldDB" id="A0A0C2WSS3"/>
<dbReference type="HOGENOM" id="CLU_834119_0_0_1"/>
<keyword evidence="2" id="KW-1185">Reference proteome</keyword>
<dbReference type="InterPro" id="IPR036537">
    <property type="entry name" value="Adaptor_Cbl_N_dom_sf"/>
</dbReference>
<dbReference type="InterPro" id="IPR059179">
    <property type="entry name" value="MLKL-like_MCAfunc"/>
</dbReference>
<proteinExistence type="predicted"/>
<dbReference type="Proteomes" id="UP000054549">
    <property type="component" value="Unassembled WGS sequence"/>
</dbReference>
<accession>A0A0C2WSS3</accession>
<evidence type="ECO:0000313" key="1">
    <source>
        <dbReference type="EMBL" id="KIL59398.1"/>
    </source>
</evidence>
<dbReference type="OrthoDB" id="192148at2759"/>
<protein>
    <submittedName>
        <fullName evidence="1">Uncharacterized protein</fullName>
    </submittedName>
</protein>
<dbReference type="InParanoid" id="A0A0C2WSS3"/>
<evidence type="ECO:0000313" key="2">
    <source>
        <dbReference type="Proteomes" id="UP000054549"/>
    </source>
</evidence>
<gene>
    <name evidence="1" type="ORF">M378DRAFT_27014</name>
</gene>
<organism evidence="1 2">
    <name type="scientific">Amanita muscaria (strain Koide BX008)</name>
    <dbReference type="NCBI Taxonomy" id="946122"/>
    <lineage>
        <taxon>Eukaryota</taxon>
        <taxon>Fungi</taxon>
        <taxon>Dikarya</taxon>
        <taxon>Basidiomycota</taxon>
        <taxon>Agaricomycotina</taxon>
        <taxon>Agaricomycetes</taxon>
        <taxon>Agaricomycetidae</taxon>
        <taxon>Agaricales</taxon>
        <taxon>Pluteineae</taxon>
        <taxon>Amanitaceae</taxon>
        <taxon>Amanita</taxon>
    </lineage>
</organism>
<dbReference type="CDD" id="cd21037">
    <property type="entry name" value="MLKL_NTD"/>
    <property type="match status" value="1"/>
</dbReference>
<dbReference type="EMBL" id="KN818316">
    <property type="protein sequence ID" value="KIL59398.1"/>
    <property type="molecule type" value="Genomic_DNA"/>
</dbReference>
<dbReference type="GO" id="GO:0007166">
    <property type="term" value="P:cell surface receptor signaling pathway"/>
    <property type="evidence" value="ECO:0007669"/>
    <property type="project" value="InterPro"/>
</dbReference>
<name>A0A0C2WSS3_AMAMK</name>
<reference evidence="1 2" key="1">
    <citation type="submission" date="2014-04" db="EMBL/GenBank/DDBJ databases">
        <title>Evolutionary Origins and Diversification of the Mycorrhizal Mutualists.</title>
        <authorList>
            <consortium name="DOE Joint Genome Institute"/>
            <consortium name="Mycorrhizal Genomics Consortium"/>
            <person name="Kohler A."/>
            <person name="Kuo A."/>
            <person name="Nagy L.G."/>
            <person name="Floudas D."/>
            <person name="Copeland A."/>
            <person name="Barry K.W."/>
            <person name="Cichocki N."/>
            <person name="Veneault-Fourrey C."/>
            <person name="LaButti K."/>
            <person name="Lindquist E.A."/>
            <person name="Lipzen A."/>
            <person name="Lundell T."/>
            <person name="Morin E."/>
            <person name="Murat C."/>
            <person name="Riley R."/>
            <person name="Ohm R."/>
            <person name="Sun H."/>
            <person name="Tunlid A."/>
            <person name="Henrissat B."/>
            <person name="Grigoriev I.V."/>
            <person name="Hibbett D.S."/>
            <person name="Martin F."/>
        </authorList>
    </citation>
    <scope>NUCLEOTIDE SEQUENCE [LARGE SCALE GENOMIC DNA]</scope>
    <source>
        <strain evidence="1 2">Koide BX008</strain>
    </source>
</reference>